<accession>A0AAN4QAQ9</accession>
<comment type="caution">
    <text evidence="1">The sequence shown here is derived from an EMBL/GenBank/DDBJ whole genome shotgun (WGS) entry which is preliminary data.</text>
</comment>
<dbReference type="Proteomes" id="UP000248291">
    <property type="component" value="Unassembled WGS sequence"/>
</dbReference>
<evidence type="ECO:0000313" key="1">
    <source>
        <dbReference type="EMBL" id="GBH20442.1"/>
    </source>
</evidence>
<reference evidence="1 2" key="1">
    <citation type="submission" date="2018-04" db="EMBL/GenBank/DDBJ databases">
        <title>Draft genome sequence of Pseudomonas syringae pv. actinidiae biovar 3 strains isolated from kiwifruit in Kagawa prefecture.</title>
        <authorList>
            <person name="Tabuchi M."/>
            <person name="Saito M."/>
            <person name="Fujiwara S."/>
            <person name="Sasa N."/>
            <person name="Akimitsu K."/>
            <person name="Gomi K."/>
            <person name="Konishi-Sugita S."/>
            <person name="Hamano K."/>
            <person name="Kataoka I."/>
        </authorList>
    </citation>
    <scope>NUCLEOTIDE SEQUENCE [LARGE SCALE GENOMIC DNA]</scope>
    <source>
        <strain evidence="1 2">MAFF212211</strain>
    </source>
</reference>
<protein>
    <submittedName>
        <fullName evidence="1">Uncharacterized protein</fullName>
    </submittedName>
</protein>
<evidence type="ECO:0000313" key="2">
    <source>
        <dbReference type="Proteomes" id="UP000248291"/>
    </source>
</evidence>
<organism evidence="1 2">
    <name type="scientific">Pseudomonas syringae pv. actinidiae</name>
    <dbReference type="NCBI Taxonomy" id="103796"/>
    <lineage>
        <taxon>Bacteria</taxon>
        <taxon>Pseudomonadati</taxon>
        <taxon>Pseudomonadota</taxon>
        <taxon>Gammaproteobacteria</taxon>
        <taxon>Pseudomonadales</taxon>
        <taxon>Pseudomonadaceae</taxon>
        <taxon>Pseudomonas</taxon>
        <taxon>Pseudomonas syringae</taxon>
    </lineage>
</organism>
<dbReference type="AlphaFoldDB" id="A0AAN4QAQ9"/>
<name>A0AAN4QAQ9_PSESF</name>
<proteinExistence type="predicted"/>
<dbReference type="EMBL" id="BGKA01000257">
    <property type="protein sequence ID" value="GBH20442.1"/>
    <property type="molecule type" value="Genomic_DNA"/>
</dbReference>
<sequence length="51" mass="5589">MIVRQRLQCFEQYCAERSCATQADLGGCADNGHEIAQIPLSEPITINIPIA</sequence>
<gene>
    <name evidence="1" type="ORF">KPSA3_06472</name>
</gene>